<dbReference type="AlphaFoldDB" id="A0A0F9N8D3"/>
<accession>A0A0F9N8D3</accession>
<reference evidence="1" key="1">
    <citation type="journal article" date="2015" name="Nature">
        <title>Complex archaea that bridge the gap between prokaryotes and eukaryotes.</title>
        <authorList>
            <person name="Spang A."/>
            <person name="Saw J.H."/>
            <person name="Jorgensen S.L."/>
            <person name="Zaremba-Niedzwiedzka K."/>
            <person name="Martijn J."/>
            <person name="Lind A.E."/>
            <person name="van Eijk R."/>
            <person name="Schleper C."/>
            <person name="Guy L."/>
            <person name="Ettema T.J."/>
        </authorList>
    </citation>
    <scope>NUCLEOTIDE SEQUENCE</scope>
</reference>
<proteinExistence type="predicted"/>
<gene>
    <name evidence="1" type="ORF">LCGC14_0998930</name>
</gene>
<organism evidence="1">
    <name type="scientific">marine sediment metagenome</name>
    <dbReference type="NCBI Taxonomy" id="412755"/>
    <lineage>
        <taxon>unclassified sequences</taxon>
        <taxon>metagenomes</taxon>
        <taxon>ecological metagenomes</taxon>
    </lineage>
</organism>
<evidence type="ECO:0000313" key="1">
    <source>
        <dbReference type="EMBL" id="KKN14184.1"/>
    </source>
</evidence>
<sequence>MIHYHSNIMRKGKRVPLGPVSLERPDGTPHGFTLCGLPLRWTNARGEWVGTLTSASQMARGSCLFHGTRDI</sequence>
<dbReference type="EMBL" id="LAZR01003844">
    <property type="protein sequence ID" value="KKN14184.1"/>
    <property type="molecule type" value="Genomic_DNA"/>
</dbReference>
<name>A0A0F9N8D3_9ZZZZ</name>
<protein>
    <submittedName>
        <fullName evidence="1">Uncharacterized protein</fullName>
    </submittedName>
</protein>
<comment type="caution">
    <text evidence="1">The sequence shown here is derived from an EMBL/GenBank/DDBJ whole genome shotgun (WGS) entry which is preliminary data.</text>
</comment>